<gene>
    <name evidence="1" type="ORF">SPARVUS_LOCUS1800722</name>
</gene>
<dbReference type="EMBL" id="CATNWA010001610">
    <property type="protein sequence ID" value="CAI9540743.1"/>
    <property type="molecule type" value="Genomic_DNA"/>
</dbReference>
<evidence type="ECO:0000313" key="2">
    <source>
        <dbReference type="Proteomes" id="UP001162483"/>
    </source>
</evidence>
<dbReference type="Proteomes" id="UP001162483">
    <property type="component" value="Unassembled WGS sequence"/>
</dbReference>
<name>A0ABN9B467_9NEOB</name>
<accession>A0ABN9B467</accession>
<feature type="non-terminal residue" evidence="1">
    <location>
        <position position="88"/>
    </location>
</feature>
<feature type="non-terminal residue" evidence="1">
    <location>
        <position position="1"/>
    </location>
</feature>
<keyword evidence="2" id="KW-1185">Reference proteome</keyword>
<comment type="caution">
    <text evidence="1">The sequence shown here is derived from an EMBL/GenBank/DDBJ whole genome shotgun (WGS) entry which is preliminary data.</text>
</comment>
<reference evidence="1" key="1">
    <citation type="submission" date="2023-05" db="EMBL/GenBank/DDBJ databases">
        <authorList>
            <person name="Stuckert A."/>
        </authorList>
    </citation>
    <scope>NUCLEOTIDE SEQUENCE</scope>
</reference>
<protein>
    <submittedName>
        <fullName evidence="1">Uncharacterized protein</fullName>
    </submittedName>
</protein>
<proteinExistence type="predicted"/>
<sequence>TCAQQCHPPVPSIAPVSAQQCRKPLPPISADYSANSSVPSMSATYQCCLSVSPICATSLVLPLSAAYQCCLSVPISAAYQCSLINAHQ</sequence>
<organism evidence="1 2">
    <name type="scientific">Staurois parvus</name>
    <dbReference type="NCBI Taxonomy" id="386267"/>
    <lineage>
        <taxon>Eukaryota</taxon>
        <taxon>Metazoa</taxon>
        <taxon>Chordata</taxon>
        <taxon>Craniata</taxon>
        <taxon>Vertebrata</taxon>
        <taxon>Euteleostomi</taxon>
        <taxon>Amphibia</taxon>
        <taxon>Batrachia</taxon>
        <taxon>Anura</taxon>
        <taxon>Neobatrachia</taxon>
        <taxon>Ranoidea</taxon>
        <taxon>Ranidae</taxon>
        <taxon>Staurois</taxon>
    </lineage>
</organism>
<evidence type="ECO:0000313" key="1">
    <source>
        <dbReference type="EMBL" id="CAI9540743.1"/>
    </source>
</evidence>